<dbReference type="GO" id="GO:0005576">
    <property type="term" value="C:extracellular region"/>
    <property type="evidence" value="ECO:0007669"/>
    <property type="project" value="TreeGrafter"/>
</dbReference>
<dbReference type="Pfam" id="PF00704">
    <property type="entry name" value="Glyco_hydro_18"/>
    <property type="match status" value="1"/>
</dbReference>
<evidence type="ECO:0000256" key="1">
    <source>
        <dbReference type="SAM" id="SignalP"/>
    </source>
</evidence>
<dbReference type="OrthoDB" id="73875at2759"/>
<feature type="signal peptide" evidence="1">
    <location>
        <begin position="1"/>
        <end position="21"/>
    </location>
</feature>
<dbReference type="InterPro" id="IPR011583">
    <property type="entry name" value="Chitinase_II/V-like_cat"/>
</dbReference>
<dbReference type="GO" id="GO:0004568">
    <property type="term" value="F:chitinase activity"/>
    <property type="evidence" value="ECO:0007669"/>
    <property type="project" value="TreeGrafter"/>
</dbReference>
<proteinExistence type="predicted"/>
<organism evidence="3 4">
    <name type="scientific">Leucosporidium creatinivorum</name>
    <dbReference type="NCBI Taxonomy" id="106004"/>
    <lineage>
        <taxon>Eukaryota</taxon>
        <taxon>Fungi</taxon>
        <taxon>Dikarya</taxon>
        <taxon>Basidiomycota</taxon>
        <taxon>Pucciniomycotina</taxon>
        <taxon>Microbotryomycetes</taxon>
        <taxon>Leucosporidiales</taxon>
        <taxon>Leucosporidium</taxon>
    </lineage>
</organism>
<evidence type="ECO:0000313" key="4">
    <source>
        <dbReference type="Proteomes" id="UP000193467"/>
    </source>
</evidence>
<feature type="domain" description="GH18" evidence="2">
    <location>
        <begin position="24"/>
        <end position="403"/>
    </location>
</feature>
<keyword evidence="4" id="KW-1185">Reference proteome</keyword>
<dbReference type="PROSITE" id="PS51910">
    <property type="entry name" value="GH18_2"/>
    <property type="match status" value="1"/>
</dbReference>
<dbReference type="GO" id="GO:0008061">
    <property type="term" value="F:chitin binding"/>
    <property type="evidence" value="ECO:0007669"/>
    <property type="project" value="InterPro"/>
</dbReference>
<reference evidence="3 4" key="1">
    <citation type="submission" date="2016-07" db="EMBL/GenBank/DDBJ databases">
        <title>Pervasive Adenine N6-methylation of Active Genes in Fungi.</title>
        <authorList>
            <consortium name="DOE Joint Genome Institute"/>
            <person name="Mondo S.J."/>
            <person name="Dannebaum R.O."/>
            <person name="Kuo R.C."/>
            <person name="Labutti K."/>
            <person name="Haridas S."/>
            <person name="Kuo A."/>
            <person name="Salamov A."/>
            <person name="Ahrendt S.R."/>
            <person name="Lipzen A."/>
            <person name="Sullivan W."/>
            <person name="Andreopoulos W.B."/>
            <person name="Clum A."/>
            <person name="Lindquist E."/>
            <person name="Daum C."/>
            <person name="Ramamoorthy G.K."/>
            <person name="Gryganskyi A."/>
            <person name="Culley D."/>
            <person name="Magnuson J.K."/>
            <person name="James T.Y."/>
            <person name="O'Malley M.A."/>
            <person name="Stajich J.E."/>
            <person name="Spatafora J.W."/>
            <person name="Visel A."/>
            <person name="Grigoriev I.V."/>
        </authorList>
    </citation>
    <scope>NUCLEOTIDE SEQUENCE [LARGE SCALE GENOMIC DNA]</scope>
    <source>
        <strain evidence="3 4">62-1032</strain>
    </source>
</reference>
<dbReference type="EMBL" id="MCGR01000015">
    <property type="protein sequence ID" value="ORY86033.1"/>
    <property type="molecule type" value="Genomic_DNA"/>
</dbReference>
<dbReference type="GO" id="GO:0006032">
    <property type="term" value="P:chitin catabolic process"/>
    <property type="evidence" value="ECO:0007669"/>
    <property type="project" value="TreeGrafter"/>
</dbReference>
<protein>
    <submittedName>
        <fullName evidence="3">Chitinase</fullName>
    </submittedName>
</protein>
<dbReference type="PANTHER" id="PTHR11177:SF317">
    <property type="entry name" value="CHITINASE 12-RELATED"/>
    <property type="match status" value="1"/>
</dbReference>
<sequence>MRIFSSSALLLLLSYIGAVSAAAPIIAQYWPAYSSQTSSQVPYNQLSIAYYFVTVTTSTGFELGGGQSVSEMQSFVAKSKAAGKKPVFSLGGWTGSRYFSALVNTSAKRTKLARDISAFMTKYGFVGVDIDWEYPNSAGIGCNNPTGWDAANYLAFLKVLRSTIGTSNLITAAVSVNGIIGINGSPLASFADFAKYFDYINLMTYDIAGPWSDKTGPTSPLRTCSSDTSVTQAVELWTSRGFPASKILLGIPSYGISFTTKSSTLATTNVAGYSSRIYQSWTGVTPKGAPGDSNAAGTDVCGNKGNGGYSGQWTYKQLISEGLLSSTGTRGLNGYVRYFDECTQVPFLWKSSTRHMIVYDDATSAAAKASFAKSKGLAGVMIFDTTGFDSRVYSAIKSRLGIA</sequence>
<dbReference type="SUPFAM" id="SSF51445">
    <property type="entry name" value="(Trans)glycosidases"/>
    <property type="match status" value="1"/>
</dbReference>
<comment type="caution">
    <text evidence="3">The sequence shown here is derived from an EMBL/GenBank/DDBJ whole genome shotgun (WGS) entry which is preliminary data.</text>
</comment>
<dbReference type="InParanoid" id="A0A1Y2FPW7"/>
<dbReference type="InterPro" id="IPR050314">
    <property type="entry name" value="Glycosyl_Hydrlase_18"/>
</dbReference>
<accession>A0A1Y2FPW7</accession>
<dbReference type="AlphaFoldDB" id="A0A1Y2FPW7"/>
<dbReference type="InterPro" id="IPR017853">
    <property type="entry name" value="GH"/>
</dbReference>
<dbReference type="Gene3D" id="3.20.20.80">
    <property type="entry name" value="Glycosidases"/>
    <property type="match status" value="1"/>
</dbReference>
<keyword evidence="1" id="KW-0732">Signal</keyword>
<dbReference type="InterPro" id="IPR001223">
    <property type="entry name" value="Glyco_hydro18_cat"/>
</dbReference>
<dbReference type="SUPFAM" id="SSF54556">
    <property type="entry name" value="Chitinase insertion domain"/>
    <property type="match status" value="1"/>
</dbReference>
<feature type="chain" id="PRO_5012169302" evidence="1">
    <location>
        <begin position="22"/>
        <end position="403"/>
    </location>
</feature>
<dbReference type="GO" id="GO:0005975">
    <property type="term" value="P:carbohydrate metabolic process"/>
    <property type="evidence" value="ECO:0007669"/>
    <property type="project" value="InterPro"/>
</dbReference>
<dbReference type="InterPro" id="IPR029070">
    <property type="entry name" value="Chitinase_insertion_sf"/>
</dbReference>
<dbReference type="Proteomes" id="UP000193467">
    <property type="component" value="Unassembled WGS sequence"/>
</dbReference>
<evidence type="ECO:0000259" key="2">
    <source>
        <dbReference type="PROSITE" id="PS51910"/>
    </source>
</evidence>
<gene>
    <name evidence="3" type="ORF">BCR35DRAFT_302685</name>
</gene>
<dbReference type="Gene3D" id="3.10.50.10">
    <property type="match status" value="1"/>
</dbReference>
<dbReference type="PANTHER" id="PTHR11177">
    <property type="entry name" value="CHITINASE"/>
    <property type="match status" value="1"/>
</dbReference>
<dbReference type="SMART" id="SM00636">
    <property type="entry name" value="Glyco_18"/>
    <property type="match status" value="1"/>
</dbReference>
<name>A0A1Y2FPW7_9BASI</name>
<evidence type="ECO:0000313" key="3">
    <source>
        <dbReference type="EMBL" id="ORY86033.1"/>
    </source>
</evidence>
<dbReference type="STRING" id="106004.A0A1Y2FPW7"/>